<evidence type="ECO:0000313" key="3">
    <source>
        <dbReference type="Proteomes" id="UP000051497"/>
    </source>
</evidence>
<comment type="caution">
    <text evidence="1">The sequence shown here is derived from an EMBL/GenBank/DDBJ whole genome shotgun (WGS) entry which is preliminary data.</text>
</comment>
<organism evidence="1">
    <name type="scientific">Candidatus Berkiella aquae</name>
    <dbReference type="NCBI Taxonomy" id="295108"/>
    <lineage>
        <taxon>Bacteria</taxon>
        <taxon>Pseudomonadati</taxon>
        <taxon>Pseudomonadota</taxon>
        <taxon>Gammaproteobacteria</taxon>
        <taxon>Candidatus Berkiellales</taxon>
        <taxon>Candidatus Berkiellaceae</taxon>
        <taxon>Candidatus Berkiella</taxon>
    </lineage>
</organism>
<accession>A0A0Q9YV32</accession>
<gene>
    <name evidence="2" type="ORF">HT99x_008715</name>
    <name evidence="1" type="ORF">HT99x_01339</name>
</gene>
<dbReference type="AlphaFoldDB" id="A0A0Q9YV32"/>
<evidence type="ECO:0000313" key="2">
    <source>
        <dbReference type="EMBL" id="MCS5711516.1"/>
    </source>
</evidence>
<protein>
    <submittedName>
        <fullName evidence="1">Uncharacterized protein</fullName>
    </submittedName>
</protein>
<dbReference type="EMBL" id="LKAJ01000004">
    <property type="protein sequence ID" value="KRG21586.1"/>
    <property type="molecule type" value="Genomic_DNA"/>
</dbReference>
<reference evidence="1" key="1">
    <citation type="submission" date="2015-09" db="EMBL/GenBank/DDBJ databases">
        <title>Draft Genome Sequences of Two Novel Amoeba-resistant Intranuclear Bacteria, Candidatus Berkiella cookevillensis and Candidatus Berkiella aquae.</title>
        <authorList>
            <person name="Mehari Y.T."/>
            <person name="Arivett B.A."/>
            <person name="Farone A.L."/>
            <person name="Gunderson J.H."/>
            <person name="Farone M.B."/>
        </authorList>
    </citation>
    <scope>NUCLEOTIDE SEQUENCE [LARGE SCALE GENOMIC DNA]</scope>
    <source>
        <strain evidence="1">HT99</strain>
    </source>
</reference>
<keyword evidence="3" id="KW-1185">Reference proteome</keyword>
<dbReference type="STRING" id="295108.HT99x_01339"/>
<dbReference type="EMBL" id="LKAJ02000001">
    <property type="protein sequence ID" value="MCS5711516.1"/>
    <property type="molecule type" value="Genomic_DNA"/>
</dbReference>
<reference evidence="2" key="2">
    <citation type="journal article" date="2016" name="Genome Announc.">
        <title>Draft Genome Sequences of Two Novel Amoeba-Resistant Intranuclear Bacteria, 'Candidatus Berkiella cookevillensis' and 'Candidatus Berkiella aquae'.</title>
        <authorList>
            <person name="Mehari Y.T."/>
            <person name="Arivett B.A."/>
            <person name="Farone A.L."/>
            <person name="Gunderson J.H."/>
            <person name="Farone M.B."/>
        </authorList>
    </citation>
    <scope>NUCLEOTIDE SEQUENCE</scope>
    <source>
        <strain evidence="2">HT99</strain>
    </source>
</reference>
<name>A0A0Q9YV32_9GAMM</name>
<reference evidence="2" key="3">
    <citation type="submission" date="2021-06" db="EMBL/GenBank/DDBJ databases">
        <title>Genomic Description and Analysis of Intracellular Bacteria, Candidatus Berkiella cookevillensis and Candidatus Berkiella aquae.</title>
        <authorList>
            <person name="Kidane D.T."/>
            <person name="Mehari Y.T."/>
            <person name="Rice F.C."/>
            <person name="Arivett B.A."/>
            <person name="Farone A.L."/>
            <person name="Berk S.G."/>
            <person name="Farone M.B."/>
        </authorList>
    </citation>
    <scope>NUCLEOTIDE SEQUENCE</scope>
    <source>
        <strain evidence="2">HT99</strain>
    </source>
</reference>
<dbReference type="Proteomes" id="UP000051497">
    <property type="component" value="Unassembled WGS sequence"/>
</dbReference>
<dbReference type="RefSeq" id="WP_075065967.1">
    <property type="nucleotide sequence ID" value="NZ_LKAJ02000001.1"/>
</dbReference>
<sequence>MTINMYGPFTAEEIEIFYPLLQETYTHGYQYKAPAREKFKQDHGMTALGRFQNFVKTFLPKIPDSENKLPTLEELLACLESMPKTPTLIFTADNIIGGSDEIEASIKPKKKRFCTIL</sequence>
<proteinExistence type="predicted"/>
<evidence type="ECO:0000313" key="1">
    <source>
        <dbReference type="EMBL" id="KRG21586.1"/>
    </source>
</evidence>